<evidence type="ECO:0000256" key="4">
    <source>
        <dbReference type="ARBA" id="ARBA00045428"/>
    </source>
</evidence>
<dbReference type="Gene3D" id="1.10.287.110">
    <property type="entry name" value="DnaJ domain"/>
    <property type="match status" value="2"/>
</dbReference>
<gene>
    <name evidence="6" type="ORF">KUTeg_020371</name>
</gene>
<comment type="function">
    <text evidence="4">Co-chaperone for Hsp70 protein HSPA5/BiP that acts as a key repressor of the ERN1/IRE1-mediated unfolded protein response (UPR). J domain-containing co-chaperones stimulate the ATPase activity of Hsp70 proteins and are required for efficient substrate recognition by Hsp70 proteins. In the unstressed endoplasmic reticulum, interacts with the luminal region of ERN1/IRE1 and selectively recruits HSPA5/BiP: HSPA5/BiP disrupts the dimerization of the active ERN1/IRE1 luminal region, thereby inactivating ERN1/IRE1. Also involved in endoplasmic reticulum-associated degradation (ERAD) of misfolded proteins. Required for survival of B-cell progenitors and normal antibody production.</text>
</comment>
<dbReference type="PANTHER" id="PTHR44360">
    <property type="entry name" value="DNAJ HOMOLOG SUBFAMILY B MEMBER 9"/>
    <property type="match status" value="1"/>
</dbReference>
<evidence type="ECO:0000256" key="5">
    <source>
        <dbReference type="ARBA" id="ARBA00046365"/>
    </source>
</evidence>
<dbReference type="InterPro" id="IPR051948">
    <property type="entry name" value="Hsp70_co-chaperone_J-domain"/>
</dbReference>
<comment type="caution">
    <text evidence="6">The sequence shown here is derived from an EMBL/GenBank/DDBJ whole genome shotgun (WGS) entry which is preliminary data.</text>
</comment>
<keyword evidence="7" id="KW-1185">Reference proteome</keyword>
<dbReference type="PRINTS" id="PR00625">
    <property type="entry name" value="JDOMAIN"/>
</dbReference>
<dbReference type="Proteomes" id="UP001217089">
    <property type="component" value="Unassembled WGS sequence"/>
</dbReference>
<organism evidence="6 7">
    <name type="scientific">Tegillarca granosa</name>
    <name type="common">Malaysian cockle</name>
    <name type="synonym">Anadara granosa</name>
    <dbReference type="NCBI Taxonomy" id="220873"/>
    <lineage>
        <taxon>Eukaryota</taxon>
        <taxon>Metazoa</taxon>
        <taxon>Spiralia</taxon>
        <taxon>Lophotrochozoa</taxon>
        <taxon>Mollusca</taxon>
        <taxon>Bivalvia</taxon>
        <taxon>Autobranchia</taxon>
        <taxon>Pteriomorphia</taxon>
        <taxon>Arcoida</taxon>
        <taxon>Arcoidea</taxon>
        <taxon>Arcidae</taxon>
        <taxon>Tegillarca</taxon>
    </lineage>
</organism>
<name>A0ABQ9E7P1_TEGGR</name>
<sequence>MKCESLVYITALCSIYFTNIALAKKDYYEILGVKKDATEKQIKRAFPYEVLSDPKKRKNYDQFGDTGDQAGGGGGQGFDNFHFNFNDFFKGFDDAFHAHKDRHHQHQQHFNFGDNGGSFFNFDDLFDDEDEDDNGFFEPFGDSMKFSFGGFGDDDEDDLFGFHNSYDFDHNNIHERNMHRHQQNMNKHHNLHNKHRMHEEDVKQSHKK</sequence>
<dbReference type="CDD" id="cd06257">
    <property type="entry name" value="DnaJ"/>
    <property type="match status" value="1"/>
</dbReference>
<protein>
    <recommendedName>
        <fullName evidence="2">DnaJ homolog subfamily B member 9</fullName>
    </recommendedName>
    <alternativeName>
        <fullName evidence="3">Endoplasmic reticulum DNA J domain-containing protein 4</fullName>
    </alternativeName>
</protein>
<proteinExistence type="predicted"/>
<keyword evidence="1" id="KW-0143">Chaperone</keyword>
<evidence type="ECO:0000256" key="2">
    <source>
        <dbReference type="ARBA" id="ARBA00040158"/>
    </source>
</evidence>
<dbReference type="SUPFAM" id="SSF46565">
    <property type="entry name" value="Chaperone J-domain"/>
    <property type="match status" value="1"/>
</dbReference>
<evidence type="ECO:0000256" key="1">
    <source>
        <dbReference type="ARBA" id="ARBA00023186"/>
    </source>
</evidence>
<dbReference type="EMBL" id="JARBDR010000918">
    <property type="protein sequence ID" value="KAJ8301384.1"/>
    <property type="molecule type" value="Genomic_DNA"/>
</dbReference>
<evidence type="ECO:0000313" key="6">
    <source>
        <dbReference type="EMBL" id="KAJ8301384.1"/>
    </source>
</evidence>
<reference evidence="6 7" key="1">
    <citation type="submission" date="2022-12" db="EMBL/GenBank/DDBJ databases">
        <title>Chromosome-level genome of Tegillarca granosa.</title>
        <authorList>
            <person name="Kim J."/>
        </authorList>
    </citation>
    <scope>NUCLEOTIDE SEQUENCE [LARGE SCALE GENOMIC DNA]</scope>
    <source>
        <strain evidence="6">Teg-2019</strain>
        <tissue evidence="6">Adductor muscle</tissue>
    </source>
</reference>
<dbReference type="InterPro" id="IPR001623">
    <property type="entry name" value="DnaJ_domain"/>
</dbReference>
<comment type="subunit">
    <text evidence="5">Interacts with HSPA5/BiP; interaction is direct. Interacts with ERN1/IRE1 (via the luminal region). Interacts with DERL1.</text>
</comment>
<accession>A0ABQ9E7P1</accession>
<evidence type="ECO:0000256" key="3">
    <source>
        <dbReference type="ARBA" id="ARBA00041533"/>
    </source>
</evidence>
<dbReference type="InterPro" id="IPR036869">
    <property type="entry name" value="J_dom_sf"/>
</dbReference>
<evidence type="ECO:0000313" key="7">
    <source>
        <dbReference type="Proteomes" id="UP001217089"/>
    </source>
</evidence>
<dbReference type="PANTHER" id="PTHR44360:SF1">
    <property type="entry name" value="DNAJ HOMOLOG SUBFAMILY B MEMBER 9"/>
    <property type="match status" value="1"/>
</dbReference>